<name>A0AAV7C453_ENGPU</name>
<organism evidence="1 2">
    <name type="scientific">Engystomops pustulosus</name>
    <name type="common">Tungara frog</name>
    <name type="synonym">Physalaemus pustulosus</name>
    <dbReference type="NCBI Taxonomy" id="76066"/>
    <lineage>
        <taxon>Eukaryota</taxon>
        <taxon>Metazoa</taxon>
        <taxon>Chordata</taxon>
        <taxon>Craniata</taxon>
        <taxon>Vertebrata</taxon>
        <taxon>Euteleostomi</taxon>
        <taxon>Amphibia</taxon>
        <taxon>Batrachia</taxon>
        <taxon>Anura</taxon>
        <taxon>Neobatrachia</taxon>
        <taxon>Hyloidea</taxon>
        <taxon>Leptodactylidae</taxon>
        <taxon>Leiuperinae</taxon>
        <taxon>Engystomops</taxon>
    </lineage>
</organism>
<reference evidence="1" key="1">
    <citation type="thesis" date="2020" institute="ProQuest LLC" country="789 East Eisenhower Parkway, Ann Arbor, MI, USA">
        <title>Comparative Genomics and Chromosome Evolution.</title>
        <authorList>
            <person name="Mudd A.B."/>
        </authorList>
    </citation>
    <scope>NUCLEOTIDE SEQUENCE</scope>
    <source>
        <strain evidence="1">237g6f4</strain>
        <tissue evidence="1">Blood</tissue>
    </source>
</reference>
<accession>A0AAV7C453</accession>
<sequence length="86" mass="10115">MLSFQSLERRQKRHNLIPLFTFQMAPCFIRSPLSLHFIASHFRASEEKTWLWSALKDIKVCLRSSKHNLSVNKDLFSLQLNGPRLC</sequence>
<dbReference type="EMBL" id="WNYA01000004">
    <property type="protein sequence ID" value="KAG8579218.1"/>
    <property type="molecule type" value="Genomic_DNA"/>
</dbReference>
<protein>
    <submittedName>
        <fullName evidence="1">Uncharacterized protein</fullName>
    </submittedName>
</protein>
<evidence type="ECO:0000313" key="2">
    <source>
        <dbReference type="Proteomes" id="UP000824782"/>
    </source>
</evidence>
<comment type="caution">
    <text evidence="1">The sequence shown here is derived from an EMBL/GenBank/DDBJ whole genome shotgun (WGS) entry which is preliminary data.</text>
</comment>
<dbReference type="Proteomes" id="UP000824782">
    <property type="component" value="Unassembled WGS sequence"/>
</dbReference>
<keyword evidence="2" id="KW-1185">Reference proteome</keyword>
<dbReference type="AlphaFoldDB" id="A0AAV7C453"/>
<gene>
    <name evidence="1" type="ORF">GDO81_010760</name>
</gene>
<evidence type="ECO:0000313" key="1">
    <source>
        <dbReference type="EMBL" id="KAG8579218.1"/>
    </source>
</evidence>
<proteinExistence type="predicted"/>